<comment type="caution">
    <text evidence="1">The sequence shown here is derived from an EMBL/GenBank/DDBJ whole genome shotgun (WGS) entry which is preliminary data.</text>
</comment>
<evidence type="ECO:0000313" key="2">
    <source>
        <dbReference type="Proteomes" id="UP000215914"/>
    </source>
</evidence>
<evidence type="ECO:0000313" key="1">
    <source>
        <dbReference type="EMBL" id="KAF5812686.1"/>
    </source>
</evidence>
<name>A0A9K3JCY3_HELAN</name>
<dbReference type="OrthoDB" id="1705129at2759"/>
<organism evidence="1 2">
    <name type="scientific">Helianthus annuus</name>
    <name type="common">Common sunflower</name>
    <dbReference type="NCBI Taxonomy" id="4232"/>
    <lineage>
        <taxon>Eukaryota</taxon>
        <taxon>Viridiplantae</taxon>
        <taxon>Streptophyta</taxon>
        <taxon>Embryophyta</taxon>
        <taxon>Tracheophyta</taxon>
        <taxon>Spermatophyta</taxon>
        <taxon>Magnoliopsida</taxon>
        <taxon>eudicotyledons</taxon>
        <taxon>Gunneridae</taxon>
        <taxon>Pentapetalae</taxon>
        <taxon>asterids</taxon>
        <taxon>campanulids</taxon>
        <taxon>Asterales</taxon>
        <taxon>Asteraceae</taxon>
        <taxon>Asteroideae</taxon>
        <taxon>Heliantheae alliance</taxon>
        <taxon>Heliantheae</taxon>
        <taxon>Helianthus</taxon>
    </lineage>
</organism>
<keyword evidence="2" id="KW-1185">Reference proteome</keyword>
<dbReference type="AlphaFoldDB" id="A0A9K3JCY3"/>
<gene>
    <name evidence="1" type="ORF">HanXRQr2_Chr03g0089311</name>
</gene>
<protein>
    <submittedName>
        <fullName evidence="1">Uncharacterized protein</fullName>
    </submittedName>
</protein>
<dbReference type="EMBL" id="MNCJ02000318">
    <property type="protein sequence ID" value="KAF5812686.1"/>
    <property type="molecule type" value="Genomic_DNA"/>
</dbReference>
<reference evidence="1" key="1">
    <citation type="journal article" date="2017" name="Nature">
        <title>The sunflower genome provides insights into oil metabolism, flowering and Asterid evolution.</title>
        <authorList>
            <person name="Badouin H."/>
            <person name="Gouzy J."/>
            <person name="Grassa C.J."/>
            <person name="Murat F."/>
            <person name="Staton S.E."/>
            <person name="Cottret L."/>
            <person name="Lelandais-Briere C."/>
            <person name="Owens G.L."/>
            <person name="Carrere S."/>
            <person name="Mayjonade B."/>
            <person name="Legrand L."/>
            <person name="Gill N."/>
            <person name="Kane N.C."/>
            <person name="Bowers J.E."/>
            <person name="Hubner S."/>
            <person name="Bellec A."/>
            <person name="Berard A."/>
            <person name="Berges H."/>
            <person name="Blanchet N."/>
            <person name="Boniface M.C."/>
            <person name="Brunel D."/>
            <person name="Catrice O."/>
            <person name="Chaidir N."/>
            <person name="Claudel C."/>
            <person name="Donnadieu C."/>
            <person name="Faraut T."/>
            <person name="Fievet G."/>
            <person name="Helmstetter N."/>
            <person name="King M."/>
            <person name="Knapp S.J."/>
            <person name="Lai Z."/>
            <person name="Le Paslier M.C."/>
            <person name="Lippi Y."/>
            <person name="Lorenzon L."/>
            <person name="Mandel J.R."/>
            <person name="Marage G."/>
            <person name="Marchand G."/>
            <person name="Marquand E."/>
            <person name="Bret-Mestries E."/>
            <person name="Morien E."/>
            <person name="Nambeesan S."/>
            <person name="Nguyen T."/>
            <person name="Pegot-Espagnet P."/>
            <person name="Pouilly N."/>
            <person name="Raftis F."/>
            <person name="Sallet E."/>
            <person name="Schiex T."/>
            <person name="Thomas J."/>
            <person name="Vandecasteele C."/>
            <person name="Vares D."/>
            <person name="Vear F."/>
            <person name="Vautrin S."/>
            <person name="Crespi M."/>
            <person name="Mangin B."/>
            <person name="Burke J.M."/>
            <person name="Salse J."/>
            <person name="Munos S."/>
            <person name="Vincourt P."/>
            <person name="Rieseberg L.H."/>
            <person name="Langlade N.B."/>
        </authorList>
    </citation>
    <scope>NUCLEOTIDE SEQUENCE</scope>
    <source>
        <tissue evidence="1">Leaves</tissue>
    </source>
</reference>
<accession>A0A9K3JCY3</accession>
<dbReference type="Gramene" id="mRNA:HanXRQr2_Chr03g0089311">
    <property type="protein sequence ID" value="mRNA:HanXRQr2_Chr03g0089311"/>
    <property type="gene ID" value="HanXRQr2_Chr03g0089311"/>
</dbReference>
<proteinExistence type="predicted"/>
<reference evidence="1" key="2">
    <citation type="submission" date="2020-06" db="EMBL/GenBank/DDBJ databases">
        <title>Helianthus annuus Genome sequencing and assembly Release 2.</title>
        <authorList>
            <person name="Gouzy J."/>
            <person name="Langlade N."/>
            <person name="Munos S."/>
        </authorList>
    </citation>
    <scope>NUCLEOTIDE SEQUENCE</scope>
    <source>
        <tissue evidence="1">Leaves</tissue>
    </source>
</reference>
<sequence>MSDMRKSSKKTALNAREHIPDEGYNFEIQCKYPPDRVPRRKWECMCMSWNTEDGKRSTKQGEKTARMTYVVIQTGQWGMTNTAATWKKIKGKKVGFAEVLLHTHTTKECKKRLHDGEINANDYDKLEFVTDRSKRSYVSYMKKLERVYGNTDCDDMEVWESLHPECQGCQLFGVGYSNPHFVLTGTTSSIASIPDTRQSHEL</sequence>
<dbReference type="Proteomes" id="UP000215914">
    <property type="component" value="Unassembled WGS sequence"/>
</dbReference>